<dbReference type="Proteomes" id="UP000001169">
    <property type="component" value="Chromosome I"/>
</dbReference>
<dbReference type="EnsemblBacteria" id="AAV46324">
    <property type="protein sequence ID" value="AAV46324"/>
    <property type="gene ID" value="rrnAC1395"/>
</dbReference>
<dbReference type="HOGENOM" id="CLU_989069_0_0_2"/>
<keyword evidence="1" id="KW-1133">Transmembrane helix</keyword>
<protein>
    <recommendedName>
        <fullName evidence="4">Zinc ribbon domain-containing protein</fullName>
    </recommendedName>
</protein>
<sequence length="342" mass="37281">MSVLTVCGHIFFSYWQDLSTGWIVSVEPTDRPTAGDRPQKTATLWPGIGQVLFAHHGESTMKWRCEWCGKPHEENDPPCDNCGHGSFEEAVTQVNEEVVEGGPRWVCLDCGRQHQKNSPPCKRCGGSNFERRVGPPEDDPLDDIQTGWLDVLETKYVIGYAAVAVLLGLIVLAAVGGITLPGFAAETPAGPPPIASPAGSGDTVNSFSIADVEDTYLDVYNVRRSGVGGGTVSRNATIDDAAAYYNKGRVDARYDNAERPTREGVSRFDLPCERPVVVSYEVAYDRTPQSLDQFQNETALATALVDSYLERGNRIQRADTGLVGLDIHVGPDERVFVTYVLC</sequence>
<keyword evidence="3" id="KW-1185">Reference proteome</keyword>
<gene>
    <name evidence="2" type="ordered locus">rrnAC1395</name>
</gene>
<keyword evidence="1" id="KW-0472">Membrane</keyword>
<evidence type="ECO:0000256" key="1">
    <source>
        <dbReference type="SAM" id="Phobius"/>
    </source>
</evidence>
<evidence type="ECO:0000313" key="2">
    <source>
        <dbReference type="EMBL" id="AAV46324.1"/>
    </source>
</evidence>
<dbReference type="PATRIC" id="fig|272569.17.peg.2091"/>
<dbReference type="AlphaFoldDB" id="Q5V2C8"/>
<evidence type="ECO:0000313" key="3">
    <source>
        <dbReference type="Proteomes" id="UP000001169"/>
    </source>
</evidence>
<name>Q5V2C8_HALMA</name>
<proteinExistence type="predicted"/>
<organism evidence="2 3">
    <name type="scientific">Haloarcula marismortui (strain ATCC 43049 / DSM 3752 / JCM 8966 / VKM B-1809)</name>
    <name type="common">Halobacterium marismortui</name>
    <dbReference type="NCBI Taxonomy" id="272569"/>
    <lineage>
        <taxon>Archaea</taxon>
        <taxon>Methanobacteriati</taxon>
        <taxon>Methanobacteriota</taxon>
        <taxon>Stenosarchaea group</taxon>
        <taxon>Halobacteria</taxon>
        <taxon>Halobacteriales</taxon>
        <taxon>Haloarculaceae</taxon>
        <taxon>Haloarcula</taxon>
    </lineage>
</organism>
<reference evidence="2 3" key="1">
    <citation type="journal article" date="2004" name="Genome Res.">
        <title>Genome sequence of Haloarcula marismortui: a halophilic archaeon from the Dead Sea.</title>
        <authorList>
            <person name="Baliga N.S."/>
            <person name="Bonneau R."/>
            <person name="Facciotti M.T."/>
            <person name="Pan M."/>
            <person name="Glusman G."/>
            <person name="Deutsch E.W."/>
            <person name="Shannon P."/>
            <person name="Chiu Y."/>
            <person name="Weng R.S."/>
            <person name="Gan R.R."/>
            <person name="Hung P."/>
            <person name="Date S.V."/>
            <person name="Marcotte E."/>
            <person name="Hood L."/>
            <person name="Ng W.V."/>
        </authorList>
    </citation>
    <scope>NUCLEOTIDE SEQUENCE [LARGE SCALE GENOMIC DNA]</scope>
    <source>
        <strain evidence="3">ATCC 43049 / DSM 3752 / JCM 8966 / VKM B-1809</strain>
    </source>
</reference>
<feature type="transmembrane region" description="Helical" evidence="1">
    <location>
        <begin position="157"/>
        <end position="184"/>
    </location>
</feature>
<accession>Q5V2C8</accession>
<dbReference type="eggNOG" id="arCOG09068">
    <property type="taxonomic scope" value="Archaea"/>
</dbReference>
<dbReference type="EMBL" id="AY596297">
    <property type="protein sequence ID" value="AAV46324.1"/>
    <property type="molecule type" value="Genomic_DNA"/>
</dbReference>
<dbReference type="PaxDb" id="272569-rrnAC1395"/>
<keyword evidence="1" id="KW-0812">Transmembrane</keyword>
<dbReference type="KEGG" id="hma:rrnAC1395"/>
<evidence type="ECO:0008006" key="4">
    <source>
        <dbReference type="Google" id="ProtNLM"/>
    </source>
</evidence>